<dbReference type="Proteomes" id="UP000807371">
    <property type="component" value="Unassembled WGS sequence"/>
</dbReference>
<evidence type="ECO:0000313" key="5">
    <source>
        <dbReference type="Proteomes" id="UP000807371"/>
    </source>
</evidence>
<protein>
    <submittedName>
        <fullName evidence="4">TerD family protein</fullName>
    </submittedName>
</protein>
<feature type="domain" description="TerD" evidence="3">
    <location>
        <begin position="4"/>
        <end position="172"/>
    </location>
</feature>
<name>A0ABS0NIW0_9ACTN</name>
<dbReference type="Pfam" id="PF02342">
    <property type="entry name" value="TerD"/>
    <property type="match status" value="1"/>
</dbReference>
<keyword evidence="5" id="KW-1185">Reference proteome</keyword>
<proteinExistence type="inferred from homology"/>
<evidence type="ECO:0000313" key="4">
    <source>
        <dbReference type="EMBL" id="MBH5335120.1"/>
    </source>
</evidence>
<gene>
    <name evidence="4" type="ORF">IHE55_10065</name>
</gene>
<evidence type="ECO:0000256" key="1">
    <source>
        <dbReference type="ARBA" id="ARBA00008775"/>
    </source>
</evidence>
<dbReference type="EMBL" id="JACYXC010000001">
    <property type="protein sequence ID" value="MBH5335120.1"/>
    <property type="molecule type" value="Genomic_DNA"/>
</dbReference>
<sequence>MTQIIKGGNVPLSGEPMRVAVVRRSGGPGVPDIDAAALLVAADGTVRDRADLVFYNQPEHAASGVRLLGNVRGEDGVVADWLEFDPGRVEPSVDRIVIAASCDGGTFGEVAGLYLRAVSAATGEQLAMYTIDDATTETAILLGEFYRRNGGWKFRAVGQGYDSGLPGLAADFGFSAPGEGPEPDEAPAPDGAFAPYGNSAPDGTPDPDGSLGSGPTPEAAPAPASAPVPFAPPSAAAPAGAVPFAPPAPAPVPFGAPSAAAEAPAAGAPAPGAPAGSATAGSATAGGPAATGVTGVTEPADATGPAAGAPDPAPGSPLPGTLPVRLNDLPAGMGPEFPQVEHIGRDTEVVEPGITLPRGFVVVDVLTREGGFIEVTTLTVRKRRWRNVLTSRLRNLRGVGVFHHDGNTPIRLRVDARGQWMIRLRPVSTLRPFDGPLEGHGPEVLAHAGDATDVKCRFLGDEEKDGYFGLHLLRRGGHRDFVCSRLGRGRSSGSLPAGPRLVVVEAAGGWSLEPRPAGSGFWSRRR</sequence>
<evidence type="ECO:0000256" key="2">
    <source>
        <dbReference type="SAM" id="MobiDB-lite"/>
    </source>
</evidence>
<feature type="compositionally biased region" description="Low complexity" evidence="2">
    <location>
        <begin position="299"/>
        <end position="310"/>
    </location>
</feature>
<feature type="region of interest" description="Disordered" evidence="2">
    <location>
        <begin position="257"/>
        <end position="325"/>
    </location>
</feature>
<comment type="caution">
    <text evidence="4">The sequence shown here is derived from an EMBL/GenBank/DDBJ whole genome shotgun (WGS) entry which is preliminary data.</text>
</comment>
<dbReference type="PANTHER" id="PTHR32097">
    <property type="entry name" value="CAMP-BINDING PROTEIN 1-RELATED"/>
    <property type="match status" value="1"/>
</dbReference>
<feature type="compositionally biased region" description="Low complexity" evidence="2">
    <location>
        <begin position="257"/>
        <end position="292"/>
    </location>
</feature>
<dbReference type="InterPro" id="IPR051324">
    <property type="entry name" value="Stress/Tellurium_Resist"/>
</dbReference>
<dbReference type="Gene3D" id="2.60.60.30">
    <property type="entry name" value="sav2460 like domains"/>
    <property type="match status" value="1"/>
</dbReference>
<dbReference type="PANTHER" id="PTHR32097:SF4">
    <property type="entry name" value="GENERAL STRESS PROTEIN 16U"/>
    <property type="match status" value="1"/>
</dbReference>
<evidence type="ECO:0000259" key="3">
    <source>
        <dbReference type="Pfam" id="PF02342"/>
    </source>
</evidence>
<accession>A0ABS0NIW0</accession>
<feature type="region of interest" description="Disordered" evidence="2">
    <location>
        <begin position="172"/>
        <end position="228"/>
    </location>
</feature>
<organism evidence="4 5">
    <name type="scientific">Streptomyces pactum</name>
    <dbReference type="NCBI Taxonomy" id="68249"/>
    <lineage>
        <taxon>Bacteria</taxon>
        <taxon>Bacillati</taxon>
        <taxon>Actinomycetota</taxon>
        <taxon>Actinomycetes</taxon>
        <taxon>Kitasatosporales</taxon>
        <taxon>Streptomycetaceae</taxon>
        <taxon>Streptomyces</taxon>
    </lineage>
</organism>
<dbReference type="RefSeq" id="WP_197988719.1">
    <property type="nucleotide sequence ID" value="NZ_JACYXC010000001.1"/>
</dbReference>
<feature type="compositionally biased region" description="Pro residues" evidence="2">
    <location>
        <begin position="218"/>
        <end position="228"/>
    </location>
</feature>
<reference evidence="4 5" key="1">
    <citation type="submission" date="2020-09" db="EMBL/GenBank/DDBJ databases">
        <title>Biosynthesis of the nuclear factor of activated T cells inhibitor NFAT-133 and its congeners in Streptomyces pactum.</title>
        <authorList>
            <person name="Zhou W."/>
            <person name="Posri P."/>
            <person name="Abugrain M.E."/>
            <person name="Weisberg A.J."/>
            <person name="Chang J.H."/>
            <person name="Mahmud T."/>
        </authorList>
    </citation>
    <scope>NUCLEOTIDE SEQUENCE [LARGE SCALE GENOMIC DNA]</scope>
    <source>
        <strain evidence="4 5">ATCC 27456</strain>
    </source>
</reference>
<comment type="similarity">
    <text evidence="1">Belongs to the CAPAB/TerDEXZ family.</text>
</comment>
<dbReference type="CDD" id="cd06974">
    <property type="entry name" value="TerD_like"/>
    <property type="match status" value="1"/>
</dbReference>
<dbReference type="InterPro" id="IPR003325">
    <property type="entry name" value="TerD"/>
</dbReference>